<organism evidence="1 2">
    <name type="scientific">Mycolicibacterium hassiacum (strain DSM 44199 / CIP 105218 / JCM 12690 / 3849)</name>
    <name type="common">Mycobacterium hassiacum</name>
    <dbReference type="NCBI Taxonomy" id="1122247"/>
    <lineage>
        <taxon>Bacteria</taxon>
        <taxon>Bacillati</taxon>
        <taxon>Actinomycetota</taxon>
        <taxon>Actinomycetes</taxon>
        <taxon>Mycobacteriales</taxon>
        <taxon>Mycobacteriaceae</taxon>
        <taxon>Mycolicibacterium</taxon>
    </lineage>
</organism>
<reference evidence="1 2" key="1">
    <citation type="journal article" date="2012" name="J. Bacteriol.">
        <title>Genome sequence of Mycobacterium hassiacum DSM 44199, a rare source of heat-stable mycobacterial proteins.</title>
        <authorList>
            <person name="Tiago I."/>
            <person name="Maranha A."/>
            <person name="Mendes V."/>
            <person name="Alarico S."/>
            <person name="Moynihan P.J."/>
            <person name="Clarke A.J."/>
            <person name="Macedo-Ribeiro S."/>
            <person name="Pereira P.J."/>
            <person name="Empadinhas N."/>
        </authorList>
    </citation>
    <scope>NUCLEOTIDE SEQUENCE [LARGE SCALE GENOMIC DNA]</scope>
    <source>
        <strain evidence="2">DSM 44199 / CIP 105218 / JCM 12690 / 3849</strain>
    </source>
</reference>
<evidence type="ECO:0000313" key="1">
    <source>
        <dbReference type="EMBL" id="EKF23723.1"/>
    </source>
</evidence>
<keyword evidence="2" id="KW-1185">Reference proteome</keyword>
<name>K5B8H8_MYCHD</name>
<sequence length="38" mass="4352">MRDIGSNVDSIDFKQGEYCAYTLEDVVKALWDIEKALD</sequence>
<accession>K5B8H8</accession>
<comment type="caution">
    <text evidence="1">The sequence shown here is derived from an EMBL/GenBank/DDBJ whole genome shotgun (WGS) entry which is preliminary data.</text>
</comment>
<dbReference type="EMBL" id="AMRA01000056">
    <property type="protein sequence ID" value="EKF23723.1"/>
    <property type="molecule type" value="Genomic_DNA"/>
</dbReference>
<dbReference type="AlphaFoldDB" id="K5B8H8"/>
<proteinExistence type="predicted"/>
<protein>
    <submittedName>
        <fullName evidence="1">Uncharacterized protein</fullName>
    </submittedName>
</protein>
<gene>
    <name evidence="1" type="ORF">C731_2297</name>
</gene>
<evidence type="ECO:0000313" key="2">
    <source>
        <dbReference type="Proteomes" id="UP000006265"/>
    </source>
</evidence>
<dbReference type="PATRIC" id="fig|1122247.3.peg.2208"/>
<dbReference type="Proteomes" id="UP000006265">
    <property type="component" value="Unassembled WGS sequence"/>
</dbReference>